<protein>
    <recommendedName>
        <fullName evidence="1">Metal-dependent carboxypeptidase</fullName>
        <ecNumber evidence="1">3.4.17.19</ecNumber>
    </recommendedName>
</protein>
<comment type="cofactor">
    <cofactor evidence="2">
        <name>Zn(2+)</name>
        <dbReference type="ChEBI" id="CHEBI:29105"/>
    </cofactor>
    <text evidence="2">Binds 1 zinc ion per subunit.</text>
</comment>
<dbReference type="GO" id="GO:0006508">
    <property type="term" value="P:proteolysis"/>
    <property type="evidence" value="ECO:0007669"/>
    <property type="project" value="UniProtKB-UniRule"/>
</dbReference>
<keyword evidence="2" id="KW-0862">Zinc</keyword>
<keyword evidence="1" id="KW-0645">Protease</keyword>
<dbReference type="PROSITE" id="PS52034">
    <property type="entry name" value="PEPTIDASE_M32"/>
    <property type="match status" value="1"/>
</dbReference>
<dbReference type="PRINTS" id="PR00998">
    <property type="entry name" value="CRBOXYPTASET"/>
</dbReference>
<feature type="binding site" evidence="2">
    <location>
        <position position="299"/>
    </location>
    <ligand>
        <name>Zn(2+)</name>
        <dbReference type="ChEBI" id="CHEBI:29105"/>
        <note>catalytic</note>
    </ligand>
</feature>
<name>A0A5M6IZF8_9PROT</name>
<sequence length="532" mass="57198">MRCDDGRERNDVTTPWTEDLAPPPETLPTLAAVEPAPAYERLVARFARIATVHEAAGMLNWDAATMMPSGGGAARGDQLAVLAGLAHGLLVAPEVAEDLALAEAAGADSDPWQAANLRLMRHAHTRATALPADLVEAQARANSACEKVWREARRTSHFALVAPALTQVLALVREQAAALSGALGLSPYDALMDGFQPGIGAADVAPVFAAYEAFLRDALPRAEALQAARPAPLRLPGPFPAAEQEALCRRLLLRVGLDADHARLDRSTHPFCGGIPTDVRITTRYDEAEVAQAVMGVLHEGGHGLYERGLPAEWARQPVGQAAGMGMHESQSLIMEMQACRSDPFLSWLGTELHASFGGDPEPYRGDNLARLWRRVKRGFIRVDADEMTYPAHVILRFRLEQALVAGDLAVADLPGAWAEGMQALLGITPPDDAQGCLQDIHWYDGAFGYFPSYTLGAMAAAQLMAAARREVAGLDAALGRGDVAPLQGWLRSRVHAMGSRMGFNDLLRHATGKPLDPQDFEAHLTARYLRG</sequence>
<comment type="caution">
    <text evidence="5">The sequence shown here is derived from an EMBL/GenBank/DDBJ whole genome shotgun (WGS) entry which is preliminary data.</text>
</comment>
<dbReference type="AlphaFoldDB" id="A0A5M6IZF8"/>
<feature type="binding site" evidence="2">
    <location>
        <position position="329"/>
    </location>
    <ligand>
        <name>Zn(2+)</name>
        <dbReference type="ChEBI" id="CHEBI:29105"/>
        <note>catalytic</note>
    </ligand>
</feature>
<feature type="active site" description="Proton donor/acceptor" evidence="3">
    <location>
        <position position="300"/>
    </location>
</feature>
<comment type="catalytic activity">
    <reaction evidence="1">
        <text>Release of a C-terminal amino acid with broad specificity, except for -Pro.</text>
        <dbReference type="EC" id="3.4.17.19"/>
    </reaction>
</comment>
<evidence type="ECO:0000313" key="6">
    <source>
        <dbReference type="Proteomes" id="UP000325255"/>
    </source>
</evidence>
<dbReference type="EC" id="3.4.17.19" evidence="1"/>
<reference evidence="5 6" key="1">
    <citation type="submission" date="2019-09" db="EMBL/GenBank/DDBJ databases">
        <title>Genome sequence of Rhodovastum atsumiense, a diverse member of the Acetobacteraceae family of non-sulfur purple photosynthetic bacteria.</title>
        <authorList>
            <person name="Meyer T."/>
            <person name="Kyndt J."/>
        </authorList>
    </citation>
    <scope>NUCLEOTIDE SEQUENCE [LARGE SCALE GENOMIC DNA]</scope>
    <source>
        <strain evidence="5 6">DSM 21279</strain>
    </source>
</reference>
<comment type="similarity">
    <text evidence="1">Belongs to the peptidase M32 family.</text>
</comment>
<dbReference type="CDD" id="cd06460">
    <property type="entry name" value="M32_Taq"/>
    <property type="match status" value="1"/>
</dbReference>
<dbReference type="Pfam" id="PF02074">
    <property type="entry name" value="Peptidase_M32"/>
    <property type="match status" value="1"/>
</dbReference>
<evidence type="ECO:0000256" key="1">
    <source>
        <dbReference type="PIRNR" id="PIRNR006615"/>
    </source>
</evidence>
<evidence type="ECO:0000256" key="3">
    <source>
        <dbReference type="PIRSR" id="PIRSR006615-2"/>
    </source>
</evidence>
<dbReference type="GO" id="GO:0046872">
    <property type="term" value="F:metal ion binding"/>
    <property type="evidence" value="ECO:0007669"/>
    <property type="project" value="UniProtKB-KW"/>
</dbReference>
<keyword evidence="1" id="KW-0482">Metalloprotease</keyword>
<dbReference type="OrthoDB" id="9772308at2"/>
<evidence type="ECO:0000256" key="4">
    <source>
        <dbReference type="SAM" id="MobiDB-lite"/>
    </source>
</evidence>
<dbReference type="EMBL" id="VWPK01000007">
    <property type="protein sequence ID" value="KAA5613217.1"/>
    <property type="molecule type" value="Genomic_DNA"/>
</dbReference>
<dbReference type="Gene3D" id="1.10.1370.30">
    <property type="match status" value="1"/>
</dbReference>
<dbReference type="Proteomes" id="UP000325255">
    <property type="component" value="Unassembled WGS sequence"/>
</dbReference>
<keyword evidence="6" id="KW-1185">Reference proteome</keyword>
<accession>A0A5M6IZF8</accession>
<evidence type="ECO:0000256" key="2">
    <source>
        <dbReference type="PIRSR" id="PIRSR006615-1"/>
    </source>
</evidence>
<feature type="binding site" evidence="2">
    <location>
        <position position="303"/>
    </location>
    <ligand>
        <name>Zn(2+)</name>
        <dbReference type="ChEBI" id="CHEBI:29105"/>
        <note>catalytic</note>
    </ligand>
</feature>
<dbReference type="SUPFAM" id="SSF55486">
    <property type="entry name" value="Metalloproteases ('zincins'), catalytic domain"/>
    <property type="match status" value="1"/>
</dbReference>
<keyword evidence="1 2" id="KW-0479">Metal-binding</keyword>
<gene>
    <name evidence="5" type="ORF">F1189_05845</name>
</gene>
<feature type="compositionally biased region" description="Basic and acidic residues" evidence="4">
    <location>
        <begin position="1"/>
        <end position="11"/>
    </location>
</feature>
<evidence type="ECO:0000313" key="5">
    <source>
        <dbReference type="EMBL" id="KAA5613217.1"/>
    </source>
</evidence>
<organism evidence="5 6">
    <name type="scientific">Rhodovastum atsumiense</name>
    <dbReference type="NCBI Taxonomy" id="504468"/>
    <lineage>
        <taxon>Bacteria</taxon>
        <taxon>Pseudomonadati</taxon>
        <taxon>Pseudomonadota</taxon>
        <taxon>Alphaproteobacteria</taxon>
        <taxon>Acetobacterales</taxon>
        <taxon>Acetobacteraceae</taxon>
        <taxon>Rhodovastum</taxon>
    </lineage>
</organism>
<dbReference type="PANTHER" id="PTHR34217:SF1">
    <property type="entry name" value="CARBOXYPEPTIDASE 1"/>
    <property type="match status" value="1"/>
</dbReference>
<proteinExistence type="inferred from homology"/>
<dbReference type="PIRSF" id="PIRSF006615">
    <property type="entry name" value="Zn_crbxpep_Taq"/>
    <property type="match status" value="1"/>
</dbReference>
<feature type="region of interest" description="Disordered" evidence="4">
    <location>
        <begin position="1"/>
        <end position="25"/>
    </location>
</feature>
<comment type="function">
    <text evidence="1">Broad specificity carboxypetidase that releases amino acids sequentially from the C-terminus, including neutral, aromatic, polar and basic residues.</text>
</comment>
<keyword evidence="1 5" id="KW-0121">Carboxypeptidase</keyword>
<keyword evidence="1" id="KW-0378">Hydrolase</keyword>
<dbReference type="InterPro" id="IPR001333">
    <property type="entry name" value="Peptidase_M32_Taq"/>
</dbReference>
<dbReference type="GO" id="GO:0004181">
    <property type="term" value="F:metallocarboxypeptidase activity"/>
    <property type="evidence" value="ECO:0007669"/>
    <property type="project" value="UniProtKB-UniRule"/>
</dbReference>
<dbReference type="PANTHER" id="PTHR34217">
    <property type="entry name" value="METAL-DEPENDENT CARBOXYPEPTIDASE"/>
    <property type="match status" value="1"/>
</dbReference>